<dbReference type="AlphaFoldDB" id="A0A7H1B115"/>
<dbReference type="InterPro" id="IPR029058">
    <property type="entry name" value="AB_hydrolase_fold"/>
</dbReference>
<dbReference type="KEGG" id="sxn:IAG42_01520"/>
<reference evidence="3 4" key="1">
    <citation type="submission" date="2020-09" db="EMBL/GenBank/DDBJ databases">
        <title>A novel species.</title>
        <authorList>
            <person name="Gao J."/>
        </authorList>
    </citation>
    <scope>NUCLEOTIDE SEQUENCE [LARGE SCALE GENOMIC DNA]</scope>
    <source>
        <strain evidence="3 4">CRXT-Y-14</strain>
    </source>
</reference>
<keyword evidence="4" id="KW-1185">Reference proteome</keyword>
<dbReference type="InterPro" id="IPR050266">
    <property type="entry name" value="AB_hydrolase_sf"/>
</dbReference>
<proteinExistence type="predicted"/>
<dbReference type="GO" id="GO:0016020">
    <property type="term" value="C:membrane"/>
    <property type="evidence" value="ECO:0007669"/>
    <property type="project" value="TreeGrafter"/>
</dbReference>
<dbReference type="InterPro" id="IPR000073">
    <property type="entry name" value="AB_hydrolase_1"/>
</dbReference>
<evidence type="ECO:0000259" key="2">
    <source>
        <dbReference type="Pfam" id="PF00561"/>
    </source>
</evidence>
<name>A0A7H1B115_9ACTN</name>
<feature type="domain" description="AB hydrolase-1" evidence="2">
    <location>
        <begin position="27"/>
        <end position="136"/>
    </location>
</feature>
<dbReference type="Proteomes" id="UP000516428">
    <property type="component" value="Chromosome"/>
</dbReference>
<dbReference type="Pfam" id="PF00561">
    <property type="entry name" value="Abhydrolase_1"/>
    <property type="match status" value="1"/>
</dbReference>
<dbReference type="RefSeq" id="WP_188335175.1">
    <property type="nucleotide sequence ID" value="NZ_CP061281.1"/>
</dbReference>
<dbReference type="EMBL" id="CP061281">
    <property type="protein sequence ID" value="QNS02420.1"/>
    <property type="molecule type" value="Genomic_DNA"/>
</dbReference>
<protein>
    <submittedName>
        <fullName evidence="3">Alpha/beta hydrolase</fullName>
    </submittedName>
</protein>
<keyword evidence="1 3" id="KW-0378">Hydrolase</keyword>
<evidence type="ECO:0000313" key="3">
    <source>
        <dbReference type="EMBL" id="QNS02420.1"/>
    </source>
</evidence>
<dbReference type="SUPFAM" id="SSF53474">
    <property type="entry name" value="alpha/beta-Hydrolases"/>
    <property type="match status" value="1"/>
</dbReference>
<dbReference type="Gene3D" id="3.40.50.1820">
    <property type="entry name" value="alpha/beta hydrolase"/>
    <property type="match status" value="1"/>
</dbReference>
<accession>A0A7H1B115</accession>
<evidence type="ECO:0000256" key="1">
    <source>
        <dbReference type="ARBA" id="ARBA00022801"/>
    </source>
</evidence>
<dbReference type="PANTHER" id="PTHR43798">
    <property type="entry name" value="MONOACYLGLYCEROL LIPASE"/>
    <property type="match status" value="1"/>
</dbReference>
<dbReference type="GO" id="GO:0016787">
    <property type="term" value="F:hydrolase activity"/>
    <property type="evidence" value="ECO:0007669"/>
    <property type="project" value="UniProtKB-KW"/>
</dbReference>
<dbReference type="PRINTS" id="PR00111">
    <property type="entry name" value="ABHYDROLASE"/>
</dbReference>
<evidence type="ECO:0000313" key="4">
    <source>
        <dbReference type="Proteomes" id="UP000516428"/>
    </source>
</evidence>
<organism evidence="3 4">
    <name type="scientific">Streptomyces xanthii</name>
    <dbReference type="NCBI Taxonomy" id="2768069"/>
    <lineage>
        <taxon>Bacteria</taxon>
        <taxon>Bacillati</taxon>
        <taxon>Actinomycetota</taxon>
        <taxon>Actinomycetes</taxon>
        <taxon>Kitasatosporales</taxon>
        <taxon>Streptomycetaceae</taxon>
        <taxon>Streptomyces</taxon>
    </lineage>
</organism>
<sequence length="273" mass="28780">MTNAYGEEIPAPGEGSLHLLRAGTGSPVVLLHGAGMDARLWDAVAPELARHHHVIRYDARGLGRSTPPTTWFSDVTDLSAVLDHCGVERAALVGLSMGGETALDFTLTHPDRVTSLALVASSLGGHIWPDTPDTAAYGAARRSGDAAELAALELSVWAALGREAPGGALIERMVTENAERRLVSEAWLTGTPGHDAASRLAEIDAPALVLHGTHDHPEIAVIADRLTKGIRDAHGETLRAADHYLPLRVPARLAALLLAHLAGPPEGQPGHRR</sequence>
<gene>
    <name evidence="3" type="ORF">IAG42_01520</name>
</gene>
<dbReference type="PANTHER" id="PTHR43798:SF31">
    <property type="entry name" value="AB HYDROLASE SUPERFAMILY PROTEIN YCLE"/>
    <property type="match status" value="1"/>
</dbReference>